<dbReference type="InterPro" id="IPR001245">
    <property type="entry name" value="Ser-Thr/Tyr_kinase_cat_dom"/>
</dbReference>
<dbReference type="InterPro" id="IPR006597">
    <property type="entry name" value="Sel1-like"/>
</dbReference>
<feature type="domain" description="Protein kinase" evidence="4">
    <location>
        <begin position="306"/>
        <end position="575"/>
    </location>
</feature>
<dbReference type="PROSITE" id="PS50005">
    <property type="entry name" value="TPR"/>
    <property type="match status" value="1"/>
</dbReference>
<dbReference type="InterPro" id="IPR011009">
    <property type="entry name" value="Kinase-like_dom_sf"/>
</dbReference>
<dbReference type="InterPro" id="IPR011990">
    <property type="entry name" value="TPR-like_helical_dom_sf"/>
</dbReference>
<dbReference type="STRING" id="44941.A0A397UDK7"/>
<organism evidence="5 6">
    <name type="scientific">Gigaspora rosea</name>
    <dbReference type="NCBI Taxonomy" id="44941"/>
    <lineage>
        <taxon>Eukaryota</taxon>
        <taxon>Fungi</taxon>
        <taxon>Fungi incertae sedis</taxon>
        <taxon>Mucoromycota</taxon>
        <taxon>Glomeromycotina</taxon>
        <taxon>Glomeromycetes</taxon>
        <taxon>Diversisporales</taxon>
        <taxon>Gigasporaceae</taxon>
        <taxon>Gigaspora</taxon>
    </lineage>
</organism>
<comment type="caution">
    <text evidence="5">The sequence shown here is derived from an EMBL/GenBank/DDBJ whole genome shotgun (WGS) entry which is preliminary data.</text>
</comment>
<dbReference type="InterPro" id="IPR051681">
    <property type="entry name" value="Ser/Thr_Kinases-Pseudokinases"/>
</dbReference>
<dbReference type="SMART" id="SM00671">
    <property type="entry name" value="SEL1"/>
    <property type="match status" value="4"/>
</dbReference>
<keyword evidence="2 3" id="KW-0802">TPR repeat</keyword>
<keyword evidence="5" id="KW-0418">Kinase</keyword>
<dbReference type="SUPFAM" id="SSF81901">
    <property type="entry name" value="HCP-like"/>
    <property type="match status" value="1"/>
</dbReference>
<evidence type="ECO:0000256" key="2">
    <source>
        <dbReference type="ARBA" id="ARBA00022803"/>
    </source>
</evidence>
<dbReference type="Pfam" id="PF07714">
    <property type="entry name" value="PK_Tyr_Ser-Thr"/>
    <property type="match status" value="1"/>
</dbReference>
<reference evidence="5 6" key="1">
    <citation type="submission" date="2018-06" db="EMBL/GenBank/DDBJ databases">
        <title>Comparative genomics reveals the genomic features of Rhizophagus irregularis, R. cerebriforme, R. diaphanum and Gigaspora rosea, and their symbiotic lifestyle signature.</title>
        <authorList>
            <person name="Morin E."/>
            <person name="San Clemente H."/>
            <person name="Chen E.C.H."/>
            <person name="De La Providencia I."/>
            <person name="Hainaut M."/>
            <person name="Kuo A."/>
            <person name="Kohler A."/>
            <person name="Murat C."/>
            <person name="Tang N."/>
            <person name="Roy S."/>
            <person name="Loubradou J."/>
            <person name="Henrissat B."/>
            <person name="Grigoriev I.V."/>
            <person name="Corradi N."/>
            <person name="Roux C."/>
            <person name="Martin F.M."/>
        </authorList>
    </citation>
    <scope>NUCLEOTIDE SEQUENCE [LARGE SCALE GENOMIC DNA]</scope>
    <source>
        <strain evidence="5 6">DAOM 194757</strain>
    </source>
</reference>
<dbReference type="SMART" id="SM00028">
    <property type="entry name" value="TPR"/>
    <property type="match status" value="2"/>
</dbReference>
<dbReference type="OrthoDB" id="202825at2759"/>
<dbReference type="GO" id="GO:0005524">
    <property type="term" value="F:ATP binding"/>
    <property type="evidence" value="ECO:0007669"/>
    <property type="project" value="InterPro"/>
</dbReference>
<evidence type="ECO:0000313" key="6">
    <source>
        <dbReference type="Proteomes" id="UP000266673"/>
    </source>
</evidence>
<name>A0A397UDK7_9GLOM</name>
<dbReference type="EMBL" id="QKWP01001688">
    <property type="protein sequence ID" value="RIB07248.1"/>
    <property type="molecule type" value="Genomic_DNA"/>
</dbReference>
<dbReference type="PANTHER" id="PTHR44329">
    <property type="entry name" value="SERINE/THREONINE-PROTEIN KINASE TNNI3K-RELATED"/>
    <property type="match status" value="1"/>
</dbReference>
<dbReference type="InterPro" id="IPR000719">
    <property type="entry name" value="Prot_kinase_dom"/>
</dbReference>
<dbReference type="Pfam" id="PF08238">
    <property type="entry name" value="Sel1"/>
    <property type="match status" value="4"/>
</dbReference>
<dbReference type="SUPFAM" id="SSF48452">
    <property type="entry name" value="TPR-like"/>
    <property type="match status" value="1"/>
</dbReference>
<proteinExistence type="predicted"/>
<dbReference type="AlphaFoldDB" id="A0A397UDK7"/>
<accession>A0A397UDK7</accession>
<gene>
    <name evidence="5" type="ORF">C2G38_2214990</name>
</gene>
<evidence type="ECO:0000256" key="1">
    <source>
        <dbReference type="ARBA" id="ARBA00022737"/>
    </source>
</evidence>
<feature type="repeat" description="TPR" evidence="3">
    <location>
        <begin position="22"/>
        <end position="55"/>
    </location>
</feature>
<evidence type="ECO:0000259" key="4">
    <source>
        <dbReference type="PROSITE" id="PS50011"/>
    </source>
</evidence>
<dbReference type="GO" id="GO:0004674">
    <property type="term" value="F:protein serine/threonine kinase activity"/>
    <property type="evidence" value="ECO:0007669"/>
    <property type="project" value="TreeGrafter"/>
</dbReference>
<dbReference type="Gene3D" id="1.10.510.10">
    <property type="entry name" value="Transferase(Phosphotransferase) domain 1"/>
    <property type="match status" value="1"/>
</dbReference>
<dbReference type="InterPro" id="IPR013105">
    <property type="entry name" value="TPR_2"/>
</dbReference>
<keyword evidence="1" id="KW-0677">Repeat</keyword>
<dbReference type="SUPFAM" id="SSF56112">
    <property type="entry name" value="Protein kinase-like (PK-like)"/>
    <property type="match status" value="1"/>
</dbReference>
<dbReference type="Pfam" id="PF07719">
    <property type="entry name" value="TPR_2"/>
    <property type="match status" value="1"/>
</dbReference>
<dbReference type="Proteomes" id="UP000266673">
    <property type="component" value="Unassembled WGS sequence"/>
</dbReference>
<evidence type="ECO:0000313" key="5">
    <source>
        <dbReference type="EMBL" id="RIB07248.1"/>
    </source>
</evidence>
<dbReference type="InterPro" id="IPR019734">
    <property type="entry name" value="TPR_rpt"/>
</dbReference>
<protein>
    <submittedName>
        <fullName evidence="5">Kinase-like domain-containing protein</fullName>
    </submittedName>
</protein>
<keyword evidence="6" id="KW-1185">Reference proteome</keyword>
<keyword evidence="5" id="KW-0808">Transferase</keyword>
<evidence type="ECO:0000256" key="3">
    <source>
        <dbReference type="PROSITE-ProRule" id="PRU00339"/>
    </source>
</evidence>
<sequence>MEGYEDAIIDLTKLLDIEINNNFALRYRGKAYYLMERYNEAIIDLTKLLDIEPNNKFALRNRADAYYLMEKYKESFNDVKKLLKIETNDELASKLLAKINENPCVDETYGLGCFYLHGINVEKDEYKAFVQFEKSANMGHTEGINCLGYCYEYGIGVEKNENKAFIYYQKSADMYNSNGMYQVGYYYYIGIGVDIDKHKAFTYYMKSAEAGNFMGIRKTAICYYFGIGVEINENKYYEWNEKSSKYGNCAHCNEYNTQPAWCLSCDPDKTTRWTSGNKDIDDYIKAFQIRTLAYEDVIEWIPFDRLSSVEVIGKGGFGSVYKATWLDGIRKVEKIDGNYKRALETSGIVALKSLSRGSLKEFENHMKCILYNCQLKIYGLTQNIKNEYFMVFQYADSGNLNKFLRTKFHEVTWKTKLKLLFDISKDLYRIHDAGYIHADFHSGNILQDQHISTTLQSYIADLGLSKKDNENGSEGEIYGVMPYVAPEVLSGQKFTKAADIYGFGVIMSEMSTGQRPFDGHEFDHILAVKICNGLRPEFAPGTPDCYIELANQCMNLGPQKRPNAYEIWDILEEWNISIENSDDTSNIKKQFLDADKIVKTLPLNLQKHPDFMYTSKIINTKKILNEINGTYFNKFAILLLKFIEINFDLCLASRSMEFVEMPNGVKRILACN</sequence>
<dbReference type="Gene3D" id="1.25.40.10">
    <property type="entry name" value="Tetratricopeptide repeat domain"/>
    <property type="match status" value="3"/>
</dbReference>
<dbReference type="PROSITE" id="PS50011">
    <property type="entry name" value="PROTEIN_KINASE_DOM"/>
    <property type="match status" value="1"/>
</dbReference>